<organism evidence="1 2">
    <name type="scientific">Tritrichomonas foetus</name>
    <dbReference type="NCBI Taxonomy" id="1144522"/>
    <lineage>
        <taxon>Eukaryota</taxon>
        <taxon>Metamonada</taxon>
        <taxon>Parabasalia</taxon>
        <taxon>Tritrichomonadida</taxon>
        <taxon>Tritrichomonadidae</taxon>
        <taxon>Tritrichomonas</taxon>
    </lineage>
</organism>
<dbReference type="InterPro" id="IPR011989">
    <property type="entry name" value="ARM-like"/>
</dbReference>
<dbReference type="InterPro" id="IPR016024">
    <property type="entry name" value="ARM-type_fold"/>
</dbReference>
<proteinExistence type="predicted"/>
<dbReference type="AlphaFoldDB" id="A0A1J4KQW4"/>
<reference evidence="1" key="1">
    <citation type="submission" date="2016-10" db="EMBL/GenBank/DDBJ databases">
        <authorList>
            <person name="Benchimol M."/>
            <person name="Almeida L.G."/>
            <person name="Vasconcelos A.T."/>
            <person name="Perreira-Neves A."/>
            <person name="Rosa I.A."/>
            <person name="Tasca T."/>
            <person name="Bogo M.R."/>
            <person name="de Souza W."/>
        </authorList>
    </citation>
    <scope>NUCLEOTIDE SEQUENCE [LARGE SCALE GENOMIC DNA]</scope>
    <source>
        <strain evidence="1">K</strain>
    </source>
</reference>
<keyword evidence="2" id="KW-1185">Reference proteome</keyword>
<dbReference type="EMBL" id="MLAK01000572">
    <property type="protein sequence ID" value="OHT12062.1"/>
    <property type="molecule type" value="Genomic_DNA"/>
</dbReference>
<dbReference type="RefSeq" id="XP_068365198.1">
    <property type="nucleotide sequence ID" value="XM_068500072.1"/>
</dbReference>
<dbReference type="GeneID" id="94834776"/>
<protein>
    <submittedName>
        <fullName evidence="1">Uncharacterized protein</fullName>
    </submittedName>
</protein>
<dbReference type="Proteomes" id="UP000179807">
    <property type="component" value="Unassembled WGS sequence"/>
</dbReference>
<evidence type="ECO:0000313" key="1">
    <source>
        <dbReference type="EMBL" id="OHT12062.1"/>
    </source>
</evidence>
<dbReference type="VEuPathDB" id="TrichDB:TRFO_18258"/>
<accession>A0A1J4KQW4</accession>
<sequence length="271" mass="29244">MSLQQLQELLNNSVSDNQATSQAADRSIAEMMAKDPKLVISLHLQNINTHPLHPSASGSILELKNVATRVVLDVSSIGDPAFHSFLKSSLLSALERNDFDESDLSVLASLVPNFAARFVFKGQWEDYASSIFAICKKGSNGGYITLADSINSRLIKYEANSAEINQILEKGFSNPKTSINSLSVLIAAANNTENDADLKAFGPTIVKLLSVCPTGDLNTVVSKLSEFLTSKKGFFDSVKTGLSNELVKISQKQGVLARVKRIATALADQLK</sequence>
<dbReference type="Gene3D" id="1.25.10.10">
    <property type="entry name" value="Leucine-rich Repeat Variant"/>
    <property type="match status" value="1"/>
</dbReference>
<gene>
    <name evidence="1" type="ORF">TRFO_18258</name>
</gene>
<dbReference type="SUPFAM" id="SSF48371">
    <property type="entry name" value="ARM repeat"/>
    <property type="match status" value="1"/>
</dbReference>
<comment type="caution">
    <text evidence="1">The sequence shown here is derived from an EMBL/GenBank/DDBJ whole genome shotgun (WGS) entry which is preliminary data.</text>
</comment>
<name>A0A1J4KQW4_9EUKA</name>
<evidence type="ECO:0000313" key="2">
    <source>
        <dbReference type="Proteomes" id="UP000179807"/>
    </source>
</evidence>
<dbReference type="OrthoDB" id="10505369at2759"/>